<organism evidence="2">
    <name type="scientific">Caldiarchaeum subterraneum</name>
    <dbReference type="NCBI Taxonomy" id="311458"/>
    <lineage>
        <taxon>Archaea</taxon>
        <taxon>Nitrososphaerota</taxon>
        <taxon>Candidatus Caldarchaeales</taxon>
        <taxon>Candidatus Caldarchaeaceae</taxon>
        <taxon>Candidatus Caldarchaeum</taxon>
    </lineage>
</organism>
<dbReference type="EMBL" id="DRWN01000024">
    <property type="protein sequence ID" value="HHK68102.1"/>
    <property type="molecule type" value="Genomic_DNA"/>
</dbReference>
<keyword evidence="2" id="KW-0378">Hydrolase</keyword>
<dbReference type="SUPFAM" id="SSF101386">
    <property type="entry name" value="all-alpha NTP pyrophosphatases"/>
    <property type="match status" value="1"/>
</dbReference>
<dbReference type="Pfam" id="PF03819">
    <property type="entry name" value="MazG"/>
    <property type="match status" value="1"/>
</dbReference>
<dbReference type="GO" id="GO:0016787">
    <property type="term" value="F:hydrolase activity"/>
    <property type="evidence" value="ECO:0007669"/>
    <property type="project" value="UniProtKB-KW"/>
</dbReference>
<dbReference type="Gene3D" id="1.10.287.1080">
    <property type="entry name" value="MazG-like"/>
    <property type="match status" value="1"/>
</dbReference>
<gene>
    <name evidence="2" type="ORF">ENM11_02960</name>
</gene>
<comment type="caution">
    <text evidence="2">The sequence shown here is derived from an EMBL/GenBank/DDBJ whole genome shotgun (WGS) entry which is preliminary data.</text>
</comment>
<dbReference type="AlphaFoldDB" id="A0A7C5L7D9"/>
<evidence type="ECO:0000259" key="1">
    <source>
        <dbReference type="Pfam" id="PF03819"/>
    </source>
</evidence>
<evidence type="ECO:0000313" key="2">
    <source>
        <dbReference type="EMBL" id="HHK68102.1"/>
    </source>
</evidence>
<proteinExistence type="predicted"/>
<protein>
    <submittedName>
        <fullName evidence="2">Nucleotide pyrophosphohydrolase</fullName>
    </submittedName>
</protein>
<accession>A0A7C5L7D9</accession>
<reference evidence="2" key="1">
    <citation type="journal article" date="2020" name="mSystems">
        <title>Genome- and Community-Level Interaction Insights into Carbon Utilization and Element Cycling Functions of Hydrothermarchaeota in Hydrothermal Sediment.</title>
        <authorList>
            <person name="Zhou Z."/>
            <person name="Liu Y."/>
            <person name="Xu W."/>
            <person name="Pan J."/>
            <person name="Luo Z.H."/>
            <person name="Li M."/>
        </authorList>
    </citation>
    <scope>NUCLEOTIDE SEQUENCE [LARGE SCALE GENOMIC DNA]</scope>
    <source>
        <strain evidence="2">SpSt-1056</strain>
    </source>
</reference>
<dbReference type="CDD" id="cd11535">
    <property type="entry name" value="NTP-PPase_SsMazG"/>
    <property type="match status" value="1"/>
</dbReference>
<dbReference type="PANTHER" id="PTHR42702:SF1">
    <property type="entry name" value="REGULATORY PROTEIN FOR BETA-LACTAMASE"/>
    <property type="match status" value="1"/>
</dbReference>
<feature type="domain" description="NTP pyrophosphohydrolase MazG-like" evidence="1">
    <location>
        <begin position="24"/>
        <end position="86"/>
    </location>
</feature>
<name>A0A7C5L7D9_CALS0</name>
<sequence>MDIRSAQKHLDKVYGDRDRVRGVSKTLAWLVSEVGELAEAIVQNLGDERLREEAADVAAWLLSLCNIASIDLEAAFLEKYGSGCPRCGSKPCACPMV</sequence>
<dbReference type="InterPro" id="IPR004518">
    <property type="entry name" value="MazG-like_dom"/>
</dbReference>
<dbReference type="PANTHER" id="PTHR42702">
    <property type="entry name" value="NUCLEOTIDE PYROPHOSPHOHYDROLASE"/>
    <property type="match status" value="1"/>
</dbReference>